<feature type="signal peptide" evidence="1">
    <location>
        <begin position="1"/>
        <end position="19"/>
    </location>
</feature>
<name>A0A1R2ATC2_9CILI</name>
<evidence type="ECO:0000313" key="2">
    <source>
        <dbReference type="EMBL" id="OMJ67650.1"/>
    </source>
</evidence>
<reference evidence="2 3" key="1">
    <citation type="submission" date="2016-11" db="EMBL/GenBank/DDBJ databases">
        <title>The macronuclear genome of Stentor coeruleus: a giant cell with tiny introns.</title>
        <authorList>
            <person name="Slabodnick M."/>
            <person name="Ruby J.G."/>
            <person name="Reiff S.B."/>
            <person name="Swart E.C."/>
            <person name="Gosai S."/>
            <person name="Prabakaran S."/>
            <person name="Witkowska E."/>
            <person name="Larue G.E."/>
            <person name="Fisher S."/>
            <person name="Freeman R.M."/>
            <person name="Gunawardena J."/>
            <person name="Chu W."/>
            <person name="Stover N.A."/>
            <person name="Gregory B.D."/>
            <person name="Nowacki M."/>
            <person name="Derisi J."/>
            <person name="Roy S.W."/>
            <person name="Marshall W.F."/>
            <person name="Sood P."/>
        </authorList>
    </citation>
    <scope>NUCLEOTIDE SEQUENCE [LARGE SCALE GENOMIC DNA]</scope>
    <source>
        <strain evidence="2">WM001</strain>
    </source>
</reference>
<evidence type="ECO:0000256" key="1">
    <source>
        <dbReference type="SAM" id="SignalP"/>
    </source>
</evidence>
<evidence type="ECO:0008006" key="4">
    <source>
        <dbReference type="Google" id="ProtNLM"/>
    </source>
</evidence>
<proteinExistence type="predicted"/>
<comment type="caution">
    <text evidence="2">The sequence shown here is derived from an EMBL/GenBank/DDBJ whole genome shotgun (WGS) entry which is preliminary data.</text>
</comment>
<keyword evidence="1" id="KW-0732">Signal</keyword>
<feature type="chain" id="PRO_5012864956" description="Dickkopf N-terminal cysteine-rich domain-containing protein" evidence="1">
    <location>
        <begin position="20"/>
        <end position="346"/>
    </location>
</feature>
<gene>
    <name evidence="2" type="ORF">SteCoe_35127</name>
</gene>
<protein>
    <recommendedName>
        <fullName evidence="4">Dickkopf N-terminal cysteine-rich domain-containing protein</fullName>
    </recommendedName>
</protein>
<keyword evidence="3" id="KW-1185">Reference proteome</keyword>
<dbReference type="EMBL" id="MPUH01001460">
    <property type="protein sequence ID" value="OMJ67650.1"/>
    <property type="molecule type" value="Genomic_DNA"/>
</dbReference>
<dbReference type="OrthoDB" id="324824at2759"/>
<dbReference type="Proteomes" id="UP000187209">
    <property type="component" value="Unassembled WGS sequence"/>
</dbReference>
<accession>A0A1R2ATC2</accession>
<evidence type="ECO:0000313" key="3">
    <source>
        <dbReference type="Proteomes" id="UP000187209"/>
    </source>
</evidence>
<organism evidence="2 3">
    <name type="scientific">Stentor coeruleus</name>
    <dbReference type="NCBI Taxonomy" id="5963"/>
    <lineage>
        <taxon>Eukaryota</taxon>
        <taxon>Sar</taxon>
        <taxon>Alveolata</taxon>
        <taxon>Ciliophora</taxon>
        <taxon>Postciliodesmatophora</taxon>
        <taxon>Heterotrichea</taxon>
        <taxon>Heterotrichida</taxon>
        <taxon>Stentoridae</taxon>
        <taxon>Stentor</taxon>
    </lineage>
</organism>
<dbReference type="AlphaFoldDB" id="A0A1R2ATC2"/>
<sequence length="346" mass="38496">MNLFTFLLHLISAITTDNCKTIQCGPGITSDNCIEVIDDTVSVYGCKAGYICDYSILGDVGPWQNISCTQSYNFVNKCGNIYENKQLTGMPCCKDSDCYSNKCNSNACKGYNVNEECDISEQCDLDLWCNKKKCTSVKDTNLDCSIEEQCKAGTTCSNGKCIKMFSLDIGSKATSAKACMSNFIANDICENIEIYSGSRKLEKPYICSIDDDCVYKLSYSGDVYMTNKCVCSGVNKTIGYCGEYAKYLPDVNDMWSEMQYTNSNCAGSMAHSIDQQVLYSCGSISYSLFMKFTRYYGQLAYFNIFNSEALKYCGMELQIFDPSYEFALEISGSWLIGLGSVLGLWI</sequence>